<evidence type="ECO:0000313" key="4">
    <source>
        <dbReference type="Proteomes" id="UP000002051"/>
    </source>
</evidence>
<dbReference type="AlphaFoldDB" id="G7KMQ7"/>
<feature type="region of interest" description="Disordered" evidence="1">
    <location>
        <begin position="159"/>
        <end position="192"/>
    </location>
</feature>
<feature type="region of interest" description="Disordered" evidence="1">
    <location>
        <begin position="1"/>
        <end position="97"/>
    </location>
</feature>
<feature type="compositionally biased region" description="Acidic residues" evidence="1">
    <location>
        <begin position="48"/>
        <end position="57"/>
    </location>
</feature>
<accession>A0A0C3VU99</accession>
<gene>
    <name evidence="2" type="ordered locus">MTR_6g015240</name>
</gene>
<evidence type="ECO:0000256" key="1">
    <source>
        <dbReference type="SAM" id="MobiDB-lite"/>
    </source>
</evidence>
<protein>
    <submittedName>
        <fullName evidence="2 3">Uncharacterized protein</fullName>
    </submittedName>
</protein>
<dbReference type="Proteomes" id="UP000002051">
    <property type="component" value="Chromosome 6"/>
</dbReference>
<dbReference type="EMBL" id="CM001222">
    <property type="protein sequence ID" value="AES74947.2"/>
    <property type="molecule type" value="Genomic_DNA"/>
</dbReference>
<dbReference type="EnsemblPlants" id="AES74947">
    <property type="protein sequence ID" value="AES74947"/>
    <property type="gene ID" value="MTR_6g015240"/>
</dbReference>
<name>G7KMQ7_MEDTR</name>
<feature type="region of interest" description="Disordered" evidence="1">
    <location>
        <begin position="288"/>
        <end position="333"/>
    </location>
</feature>
<evidence type="ECO:0000313" key="3">
    <source>
        <dbReference type="EnsemblPlants" id="AES74947"/>
    </source>
</evidence>
<keyword evidence="4" id="KW-1185">Reference proteome</keyword>
<feature type="compositionally biased region" description="Low complexity" evidence="1">
    <location>
        <begin position="38"/>
        <end position="47"/>
    </location>
</feature>
<reference evidence="3" key="3">
    <citation type="submission" date="2015-04" db="UniProtKB">
        <authorList>
            <consortium name="EnsemblPlants"/>
        </authorList>
    </citation>
    <scope>IDENTIFICATION</scope>
    <source>
        <strain evidence="3">cv. Jemalong A17</strain>
    </source>
</reference>
<reference evidence="2 4" key="1">
    <citation type="journal article" date="2011" name="Nature">
        <title>The Medicago genome provides insight into the evolution of rhizobial symbioses.</title>
        <authorList>
            <person name="Young N.D."/>
            <person name="Debelle F."/>
            <person name="Oldroyd G.E."/>
            <person name="Geurts R."/>
            <person name="Cannon S.B."/>
            <person name="Udvardi M.K."/>
            <person name="Benedito V.A."/>
            <person name="Mayer K.F."/>
            <person name="Gouzy J."/>
            <person name="Schoof H."/>
            <person name="Van de Peer Y."/>
            <person name="Proost S."/>
            <person name="Cook D.R."/>
            <person name="Meyers B.C."/>
            <person name="Spannagl M."/>
            <person name="Cheung F."/>
            <person name="De Mita S."/>
            <person name="Krishnakumar V."/>
            <person name="Gundlach H."/>
            <person name="Zhou S."/>
            <person name="Mudge J."/>
            <person name="Bharti A.K."/>
            <person name="Murray J.D."/>
            <person name="Naoumkina M.A."/>
            <person name="Rosen B."/>
            <person name="Silverstein K.A."/>
            <person name="Tang H."/>
            <person name="Rombauts S."/>
            <person name="Zhao P.X."/>
            <person name="Zhou P."/>
            <person name="Barbe V."/>
            <person name="Bardou P."/>
            <person name="Bechner M."/>
            <person name="Bellec A."/>
            <person name="Berger A."/>
            <person name="Berges H."/>
            <person name="Bidwell S."/>
            <person name="Bisseling T."/>
            <person name="Choisne N."/>
            <person name="Couloux A."/>
            <person name="Denny R."/>
            <person name="Deshpande S."/>
            <person name="Dai X."/>
            <person name="Doyle J.J."/>
            <person name="Dudez A.M."/>
            <person name="Farmer A.D."/>
            <person name="Fouteau S."/>
            <person name="Franken C."/>
            <person name="Gibelin C."/>
            <person name="Gish J."/>
            <person name="Goldstein S."/>
            <person name="Gonzalez A.J."/>
            <person name="Green P.J."/>
            <person name="Hallab A."/>
            <person name="Hartog M."/>
            <person name="Hua A."/>
            <person name="Humphray S.J."/>
            <person name="Jeong D.H."/>
            <person name="Jing Y."/>
            <person name="Jocker A."/>
            <person name="Kenton S.M."/>
            <person name="Kim D.J."/>
            <person name="Klee K."/>
            <person name="Lai H."/>
            <person name="Lang C."/>
            <person name="Lin S."/>
            <person name="Macmil S.L."/>
            <person name="Magdelenat G."/>
            <person name="Matthews L."/>
            <person name="McCorrison J."/>
            <person name="Monaghan E.L."/>
            <person name="Mun J.H."/>
            <person name="Najar F.Z."/>
            <person name="Nicholson C."/>
            <person name="Noirot C."/>
            <person name="O'Bleness M."/>
            <person name="Paule C.R."/>
            <person name="Poulain J."/>
            <person name="Prion F."/>
            <person name="Qin B."/>
            <person name="Qu C."/>
            <person name="Retzel E.F."/>
            <person name="Riddle C."/>
            <person name="Sallet E."/>
            <person name="Samain S."/>
            <person name="Samson N."/>
            <person name="Sanders I."/>
            <person name="Saurat O."/>
            <person name="Scarpelli C."/>
            <person name="Schiex T."/>
            <person name="Segurens B."/>
            <person name="Severin A.J."/>
            <person name="Sherrier D.J."/>
            <person name="Shi R."/>
            <person name="Sims S."/>
            <person name="Singer S.R."/>
            <person name="Sinharoy S."/>
            <person name="Sterck L."/>
            <person name="Viollet A."/>
            <person name="Wang B.B."/>
            <person name="Wang K."/>
            <person name="Wang M."/>
            <person name="Wang X."/>
            <person name="Warfsmann J."/>
            <person name="Weissenbach J."/>
            <person name="White D.D."/>
            <person name="White J.D."/>
            <person name="Wiley G.B."/>
            <person name="Wincker P."/>
            <person name="Xing Y."/>
            <person name="Yang L."/>
            <person name="Yao Z."/>
            <person name="Ying F."/>
            <person name="Zhai J."/>
            <person name="Zhou L."/>
            <person name="Zuber A."/>
            <person name="Denarie J."/>
            <person name="Dixon R.A."/>
            <person name="May G.D."/>
            <person name="Schwartz D.C."/>
            <person name="Rogers J."/>
            <person name="Quetier F."/>
            <person name="Town C.D."/>
            <person name="Roe B.A."/>
        </authorList>
    </citation>
    <scope>NUCLEOTIDE SEQUENCE [LARGE SCALE GENOMIC DNA]</scope>
    <source>
        <strain evidence="2">A17</strain>
        <strain evidence="3 4">cv. Jemalong A17</strain>
    </source>
</reference>
<dbReference type="PANTHER" id="PTHR33673:SF36">
    <property type="entry name" value="MYB-LIKE PROTEIN Q"/>
    <property type="match status" value="1"/>
</dbReference>
<dbReference type="PANTHER" id="PTHR33673">
    <property type="entry name" value="SUPPRESSOR SRP40-LIKE PROTEIN"/>
    <property type="match status" value="1"/>
</dbReference>
<feature type="compositionally biased region" description="Basic and acidic residues" evidence="1">
    <location>
        <begin position="18"/>
        <end position="31"/>
    </location>
</feature>
<organism evidence="2 4">
    <name type="scientific">Medicago truncatula</name>
    <name type="common">Barrel medic</name>
    <name type="synonym">Medicago tribuloides</name>
    <dbReference type="NCBI Taxonomy" id="3880"/>
    <lineage>
        <taxon>Eukaryota</taxon>
        <taxon>Viridiplantae</taxon>
        <taxon>Streptophyta</taxon>
        <taxon>Embryophyta</taxon>
        <taxon>Tracheophyta</taxon>
        <taxon>Spermatophyta</taxon>
        <taxon>Magnoliopsida</taxon>
        <taxon>eudicotyledons</taxon>
        <taxon>Gunneridae</taxon>
        <taxon>Pentapetalae</taxon>
        <taxon>rosids</taxon>
        <taxon>fabids</taxon>
        <taxon>Fabales</taxon>
        <taxon>Fabaceae</taxon>
        <taxon>Papilionoideae</taxon>
        <taxon>50 kb inversion clade</taxon>
        <taxon>NPAAA clade</taxon>
        <taxon>Hologalegina</taxon>
        <taxon>IRL clade</taxon>
        <taxon>Trifolieae</taxon>
        <taxon>Medicago</taxon>
    </lineage>
</organism>
<feature type="compositionally biased region" description="Polar residues" evidence="1">
    <location>
        <begin position="58"/>
        <end position="87"/>
    </location>
</feature>
<reference evidence="2 4" key="2">
    <citation type="journal article" date="2014" name="BMC Genomics">
        <title>An improved genome release (version Mt4.0) for the model legume Medicago truncatula.</title>
        <authorList>
            <person name="Tang H."/>
            <person name="Krishnakumar V."/>
            <person name="Bidwell S."/>
            <person name="Rosen B."/>
            <person name="Chan A."/>
            <person name="Zhou S."/>
            <person name="Gentzbittel L."/>
            <person name="Childs K.L."/>
            <person name="Yandell M."/>
            <person name="Gundlach H."/>
            <person name="Mayer K.F."/>
            <person name="Schwartz D.C."/>
            <person name="Town C.D."/>
        </authorList>
    </citation>
    <scope>GENOME REANNOTATION</scope>
    <source>
        <strain evidence="3 4">cv. Jemalong A17</strain>
    </source>
</reference>
<sequence length="392" mass="44179">MASYNYENRKGSGKKLKVHFDLPKDGENPIDHHKKHSSASISSQTSLDSDDNIENLEESSNVGGSSPAWSFHSGTFMQSPTPQSMSPNPNPNFEYDPSRIPSSVFASKPTSPMEWSVQSNESLFSLHLGNYSFSKDQFFAFSSKSGEFPKNSDFIGTSTTLPPVQEVNHNNDKNEVGKERHSMSPDSSYGSIDALDETTNLPLGKDNIKTSKEKIDLVLKDDDHDKTKTSTNVNTNTLDKIHEDHNKAVVVPSEEPKNYATNVSYRSVESDMSNHSFQFPILTADGVRTSSETIESEKQEKIEKKHHQQQQEQPQEQVIEKPMEPPNPKSEKPPKNWFRRWCCCSCLSESLHEKSEFQVFGDTLASSLKDISYRMRVQVSIHRNQSIKDISL</sequence>
<dbReference type="eggNOG" id="ENOG502S0N9">
    <property type="taxonomic scope" value="Eukaryota"/>
</dbReference>
<evidence type="ECO:0000313" key="2">
    <source>
        <dbReference type="EMBL" id="AES74947.2"/>
    </source>
</evidence>
<dbReference type="HOGENOM" id="CLU_872666_0_0_1"/>
<proteinExistence type="predicted"/>
<feature type="compositionally biased region" description="Basic and acidic residues" evidence="1">
    <location>
        <begin position="169"/>
        <end position="183"/>
    </location>
</feature>
<feature type="compositionally biased region" description="Basic and acidic residues" evidence="1">
    <location>
        <begin position="318"/>
        <end position="333"/>
    </location>
</feature>
<dbReference type="PaxDb" id="3880-AES74947"/>
<accession>G7KMQ7</accession>